<feature type="repeat" description="ARM" evidence="8">
    <location>
        <begin position="468"/>
        <end position="505"/>
    </location>
</feature>
<evidence type="ECO:0000256" key="2">
    <source>
        <dbReference type="ARBA" id="ARBA00003861"/>
    </source>
</evidence>
<evidence type="ECO:0000256" key="6">
    <source>
        <dbReference type="ARBA" id="ARBA00022737"/>
    </source>
</evidence>
<gene>
    <name evidence="10" type="ORF">Sradi_4587000</name>
</gene>
<comment type="function">
    <text evidence="2">Functions as an E3 ubiquitin ligase.</text>
</comment>
<dbReference type="InterPro" id="IPR000225">
    <property type="entry name" value="Armadillo"/>
</dbReference>
<feature type="repeat" description="ARM" evidence="8">
    <location>
        <begin position="386"/>
        <end position="428"/>
    </location>
</feature>
<comment type="pathway">
    <text evidence="3">Protein modification; protein ubiquitination.</text>
</comment>
<dbReference type="InterPro" id="IPR003613">
    <property type="entry name" value="Ubox_domain"/>
</dbReference>
<dbReference type="SUPFAM" id="SSF48371">
    <property type="entry name" value="ARM repeat"/>
    <property type="match status" value="1"/>
</dbReference>
<keyword evidence="6" id="KW-0677">Repeat</keyword>
<dbReference type="EMBL" id="JACGWJ010000020">
    <property type="protein sequence ID" value="KAL0340702.1"/>
    <property type="molecule type" value="Genomic_DNA"/>
</dbReference>
<accession>A0AAW2NB19</accession>
<dbReference type="InterPro" id="IPR059179">
    <property type="entry name" value="MLKL-like_MCAfunc"/>
</dbReference>
<comment type="catalytic activity">
    <reaction evidence="1">
        <text>S-ubiquitinyl-[E2 ubiquitin-conjugating enzyme]-L-cysteine + [acceptor protein]-L-lysine = [E2 ubiquitin-conjugating enzyme]-L-cysteine + N(6)-ubiquitinyl-[acceptor protein]-L-lysine.</text>
        <dbReference type="EC" id="2.3.2.27"/>
    </reaction>
</comment>
<dbReference type="Pfam" id="PF25368">
    <property type="entry name" value="PUB10_N"/>
    <property type="match status" value="1"/>
</dbReference>
<dbReference type="Pfam" id="PF25598">
    <property type="entry name" value="ARM_PUB"/>
    <property type="match status" value="1"/>
</dbReference>
<dbReference type="Gene3D" id="1.20.930.20">
    <property type="entry name" value="Adaptor protein Cbl, N-terminal domain"/>
    <property type="match status" value="1"/>
</dbReference>
<organism evidence="10">
    <name type="scientific">Sesamum radiatum</name>
    <name type="common">Black benniseed</name>
    <dbReference type="NCBI Taxonomy" id="300843"/>
    <lineage>
        <taxon>Eukaryota</taxon>
        <taxon>Viridiplantae</taxon>
        <taxon>Streptophyta</taxon>
        <taxon>Embryophyta</taxon>
        <taxon>Tracheophyta</taxon>
        <taxon>Spermatophyta</taxon>
        <taxon>Magnoliopsida</taxon>
        <taxon>eudicotyledons</taxon>
        <taxon>Gunneridae</taxon>
        <taxon>Pentapetalae</taxon>
        <taxon>asterids</taxon>
        <taxon>lamiids</taxon>
        <taxon>Lamiales</taxon>
        <taxon>Pedaliaceae</taxon>
        <taxon>Sesamum</taxon>
    </lineage>
</organism>
<reference evidence="10" key="2">
    <citation type="journal article" date="2024" name="Plant">
        <title>Genomic evolution and insights into agronomic trait innovations of Sesamum species.</title>
        <authorList>
            <person name="Miao H."/>
            <person name="Wang L."/>
            <person name="Qu L."/>
            <person name="Liu H."/>
            <person name="Sun Y."/>
            <person name="Le M."/>
            <person name="Wang Q."/>
            <person name="Wei S."/>
            <person name="Zheng Y."/>
            <person name="Lin W."/>
            <person name="Duan Y."/>
            <person name="Cao H."/>
            <person name="Xiong S."/>
            <person name="Wang X."/>
            <person name="Wei L."/>
            <person name="Li C."/>
            <person name="Ma Q."/>
            <person name="Ju M."/>
            <person name="Zhao R."/>
            <person name="Li G."/>
            <person name="Mu C."/>
            <person name="Tian Q."/>
            <person name="Mei H."/>
            <person name="Zhang T."/>
            <person name="Gao T."/>
            <person name="Zhang H."/>
        </authorList>
    </citation>
    <scope>NUCLEOTIDE SEQUENCE</scope>
    <source>
        <strain evidence="10">G02</strain>
    </source>
</reference>
<dbReference type="FunFam" id="1.20.930.20:FF:000002">
    <property type="entry name" value="RING-type E3 ubiquitin transferase"/>
    <property type="match status" value="1"/>
</dbReference>
<dbReference type="GO" id="GO:0007166">
    <property type="term" value="P:cell surface receptor signaling pathway"/>
    <property type="evidence" value="ECO:0007669"/>
    <property type="project" value="InterPro"/>
</dbReference>
<dbReference type="InterPro" id="IPR016024">
    <property type="entry name" value="ARM-type_fold"/>
</dbReference>
<dbReference type="SMART" id="SM00185">
    <property type="entry name" value="ARM"/>
    <property type="match status" value="5"/>
</dbReference>
<keyword evidence="7" id="KW-0833">Ubl conjugation pathway</keyword>
<comment type="caution">
    <text evidence="10">The sequence shown here is derived from an EMBL/GenBank/DDBJ whole genome shotgun (WGS) entry which is preliminary data.</text>
</comment>
<dbReference type="GO" id="GO:0016567">
    <property type="term" value="P:protein ubiquitination"/>
    <property type="evidence" value="ECO:0007669"/>
    <property type="project" value="InterPro"/>
</dbReference>
<sequence length="587" mass="63841">MAENTKEEWVLSQLSEYVRAISALPDCRTVSKKMYCNLVRRVKLLSPLFEELKDGRAEEELGDDVVAGLDSLRIALDSALQLLKSVHEGSKIFQALQIDKIAGKFEHVTQQIEAALSQIPYNELDIPEEVREQIELLHAQFKRATGRMESPDLQLAMDLAAAQMEDDPDPIVFKRLSEKLHLRTINDIKKESLAIHDMVISCGGVPEGVSEEYFETMSYLLRKLKDCVMMDNPDVDATEVDKSSIKHRSPIIPDDFRCPISLELMKDPVIVSTGQSNGVELPKKQGNCRNKRSGISGSDCDRAAIDALLQKLANGNPEQQRAAAGELRLLAKENADNRVCIAEAGAIPLLVELLSSPDLRTQEHAVTALLNLSINEANKGTIVNAGAIPDIVDVLKNGSTEARENAAATLFSLSVVDENKVAIGAAGAIPPLIDLLCQGTPRGKKDAATAIFNLSIYQGNKVRAVRAGIVPPLMRLLKDPGGGMVDEALAILAILASHQEGKVAIGQAEPIPTLVEVIRTGSPRNRENAAAILWSLCTGSAQYIKIARELGAEEALKELSENGTDRAKRKAGSVLELLQRVEEEVNS</sequence>
<dbReference type="PANTHER" id="PTHR23315:SF111">
    <property type="entry name" value="U-BOX DOMAIN-CONTAINING PROTEIN 14"/>
    <property type="match status" value="1"/>
</dbReference>
<evidence type="ECO:0000256" key="3">
    <source>
        <dbReference type="ARBA" id="ARBA00004906"/>
    </source>
</evidence>
<evidence type="ECO:0000256" key="4">
    <source>
        <dbReference type="ARBA" id="ARBA00012483"/>
    </source>
</evidence>
<protein>
    <recommendedName>
        <fullName evidence="4">RING-type E3 ubiquitin transferase</fullName>
        <ecNumber evidence="4">2.3.2.27</ecNumber>
    </recommendedName>
</protein>
<dbReference type="GO" id="GO:0061630">
    <property type="term" value="F:ubiquitin protein ligase activity"/>
    <property type="evidence" value="ECO:0007669"/>
    <property type="project" value="UniProtKB-EC"/>
</dbReference>
<evidence type="ECO:0000259" key="9">
    <source>
        <dbReference type="PROSITE" id="PS51698"/>
    </source>
</evidence>
<dbReference type="InterPro" id="IPR011989">
    <property type="entry name" value="ARM-like"/>
</dbReference>
<dbReference type="Gene3D" id="3.30.40.10">
    <property type="entry name" value="Zinc/RING finger domain, C3HC4 (zinc finger)"/>
    <property type="match status" value="1"/>
</dbReference>
<reference evidence="10" key="1">
    <citation type="submission" date="2020-06" db="EMBL/GenBank/DDBJ databases">
        <authorList>
            <person name="Li T."/>
            <person name="Hu X."/>
            <person name="Zhang T."/>
            <person name="Song X."/>
            <person name="Zhang H."/>
            <person name="Dai N."/>
            <person name="Sheng W."/>
            <person name="Hou X."/>
            <person name="Wei L."/>
        </authorList>
    </citation>
    <scope>NUCLEOTIDE SEQUENCE</scope>
    <source>
        <strain evidence="10">G02</strain>
        <tissue evidence="10">Leaf</tissue>
    </source>
</reference>
<dbReference type="InterPro" id="IPR013083">
    <property type="entry name" value="Znf_RING/FYVE/PHD"/>
</dbReference>
<dbReference type="Gene3D" id="1.25.10.10">
    <property type="entry name" value="Leucine-rich Repeat Variant"/>
    <property type="match status" value="1"/>
</dbReference>
<dbReference type="Pfam" id="PF04564">
    <property type="entry name" value="U-box"/>
    <property type="match status" value="1"/>
</dbReference>
<proteinExistence type="predicted"/>
<dbReference type="CDD" id="cd21037">
    <property type="entry name" value="MLKL_NTD"/>
    <property type="match status" value="1"/>
</dbReference>
<keyword evidence="5" id="KW-0808">Transferase</keyword>
<dbReference type="PROSITE" id="PS51698">
    <property type="entry name" value="U_BOX"/>
    <property type="match status" value="1"/>
</dbReference>
<dbReference type="EC" id="2.3.2.27" evidence="4"/>
<name>A0AAW2NB19_SESRA</name>
<dbReference type="InterPro" id="IPR036537">
    <property type="entry name" value="Adaptor_Cbl_N_dom_sf"/>
</dbReference>
<evidence type="ECO:0000256" key="7">
    <source>
        <dbReference type="ARBA" id="ARBA00022786"/>
    </source>
</evidence>
<evidence type="ECO:0000313" key="10">
    <source>
        <dbReference type="EMBL" id="KAL0340702.1"/>
    </source>
</evidence>
<dbReference type="PROSITE" id="PS50176">
    <property type="entry name" value="ARM_REPEAT"/>
    <property type="match status" value="3"/>
</dbReference>
<dbReference type="InterPro" id="IPR058678">
    <property type="entry name" value="ARM_PUB"/>
</dbReference>
<dbReference type="InterPro" id="IPR057623">
    <property type="entry name" value="PUB12-19-like_N"/>
</dbReference>
<feature type="repeat" description="ARM" evidence="8">
    <location>
        <begin position="345"/>
        <end position="387"/>
    </location>
</feature>
<dbReference type="FunFam" id="1.25.10.10:FF:000082">
    <property type="entry name" value="RING-type E3 ubiquitin transferase"/>
    <property type="match status" value="1"/>
</dbReference>
<evidence type="ECO:0000256" key="8">
    <source>
        <dbReference type="PROSITE-ProRule" id="PRU00259"/>
    </source>
</evidence>
<dbReference type="PANTHER" id="PTHR23315">
    <property type="entry name" value="U BOX DOMAIN-CONTAINING"/>
    <property type="match status" value="1"/>
</dbReference>
<feature type="domain" description="U-box" evidence="9">
    <location>
        <begin position="251"/>
        <end position="276"/>
    </location>
</feature>
<dbReference type="AlphaFoldDB" id="A0AAW2NB19"/>
<evidence type="ECO:0000256" key="1">
    <source>
        <dbReference type="ARBA" id="ARBA00000900"/>
    </source>
</evidence>
<dbReference type="SUPFAM" id="SSF57850">
    <property type="entry name" value="RING/U-box"/>
    <property type="match status" value="1"/>
</dbReference>
<evidence type="ECO:0000256" key="5">
    <source>
        <dbReference type="ARBA" id="ARBA00022679"/>
    </source>
</evidence>